<dbReference type="Proteomes" id="UP001649230">
    <property type="component" value="Chromosome"/>
</dbReference>
<feature type="DNA-binding region" description="H-T-H motif" evidence="2">
    <location>
        <begin position="33"/>
        <end position="52"/>
    </location>
</feature>
<dbReference type="EMBL" id="CP090978">
    <property type="protein sequence ID" value="UJF32475.1"/>
    <property type="molecule type" value="Genomic_DNA"/>
</dbReference>
<dbReference type="PRINTS" id="PR00455">
    <property type="entry name" value="HTHTETR"/>
</dbReference>
<evidence type="ECO:0000313" key="5">
    <source>
        <dbReference type="Proteomes" id="UP001649230"/>
    </source>
</evidence>
<dbReference type="Gene3D" id="1.10.357.10">
    <property type="entry name" value="Tetracycline Repressor, domain 2"/>
    <property type="match status" value="1"/>
</dbReference>
<name>A0ABY3SG96_9BACL</name>
<dbReference type="Pfam" id="PF00440">
    <property type="entry name" value="TetR_N"/>
    <property type="match status" value="1"/>
</dbReference>
<dbReference type="PROSITE" id="PS50977">
    <property type="entry name" value="HTH_TETR_2"/>
    <property type="match status" value="1"/>
</dbReference>
<dbReference type="PANTHER" id="PTHR43479:SF11">
    <property type="entry name" value="ACREF_ENVCD OPERON REPRESSOR-RELATED"/>
    <property type="match status" value="1"/>
</dbReference>
<dbReference type="InterPro" id="IPR001647">
    <property type="entry name" value="HTH_TetR"/>
</dbReference>
<organism evidence="4 5">
    <name type="scientific">Paenibacillus hexagrammi</name>
    <dbReference type="NCBI Taxonomy" id="2908839"/>
    <lineage>
        <taxon>Bacteria</taxon>
        <taxon>Bacillati</taxon>
        <taxon>Bacillota</taxon>
        <taxon>Bacilli</taxon>
        <taxon>Bacillales</taxon>
        <taxon>Paenibacillaceae</taxon>
        <taxon>Paenibacillus</taxon>
    </lineage>
</organism>
<keyword evidence="5" id="KW-1185">Reference proteome</keyword>
<dbReference type="InterPro" id="IPR009057">
    <property type="entry name" value="Homeodomain-like_sf"/>
</dbReference>
<keyword evidence="1 2" id="KW-0238">DNA-binding</keyword>
<sequence length="204" mass="23578">MPKFTEQEKEHIYQCMLTKGKELFIQYGLAKTSIDDIVLACGIAKGSFYKFFSSKEELYFAVLKNEEGVRNQLLSELLREDLPPKERMSSFFHKAYQLADENPFLQNVFQKGDYERLVRKLPEHLQQSSLEDMNKGVEVMKSFIRQGSFRDDDAELAAGVMRAVLMLRLHKDQLGAESFSPIIDKIIEYVSEGMTRPKEPPKEP</sequence>
<evidence type="ECO:0000313" key="4">
    <source>
        <dbReference type="EMBL" id="UJF32475.1"/>
    </source>
</evidence>
<dbReference type="PANTHER" id="PTHR43479">
    <property type="entry name" value="ACREF/ENVCD OPERON REPRESSOR-RELATED"/>
    <property type="match status" value="1"/>
</dbReference>
<dbReference type="RefSeq" id="WP_235118825.1">
    <property type="nucleotide sequence ID" value="NZ_CP090978.1"/>
</dbReference>
<dbReference type="InterPro" id="IPR023772">
    <property type="entry name" value="DNA-bd_HTH_TetR-type_CS"/>
</dbReference>
<accession>A0ABY3SG96</accession>
<proteinExistence type="predicted"/>
<evidence type="ECO:0000256" key="2">
    <source>
        <dbReference type="PROSITE-ProRule" id="PRU00335"/>
    </source>
</evidence>
<feature type="domain" description="HTH tetR-type" evidence="3">
    <location>
        <begin position="10"/>
        <end position="70"/>
    </location>
</feature>
<dbReference type="InterPro" id="IPR050624">
    <property type="entry name" value="HTH-type_Tx_Regulator"/>
</dbReference>
<protein>
    <submittedName>
        <fullName evidence="4">TetR/AcrR family transcriptional regulator</fullName>
    </submittedName>
</protein>
<reference evidence="4 5" key="1">
    <citation type="journal article" date="2024" name="Int. J. Syst. Evol. Microbiol.">
        <title>Paenibacillus hexagrammi sp. nov., a novel bacterium isolated from the gut content of Hexagrammos agrammus.</title>
        <authorList>
            <person name="Jung H.K."/>
            <person name="Kim D.G."/>
            <person name="Zin H."/>
            <person name="Park J."/>
            <person name="Jung H."/>
            <person name="Kim Y.O."/>
            <person name="Kong H.J."/>
            <person name="Kim J.W."/>
            <person name="Kim Y.S."/>
        </authorList>
    </citation>
    <scope>NUCLEOTIDE SEQUENCE [LARGE SCALE GENOMIC DNA]</scope>
    <source>
        <strain evidence="4 5">YPD9-1</strain>
    </source>
</reference>
<gene>
    <name evidence="4" type="ORF">L0M14_22795</name>
</gene>
<dbReference type="Gene3D" id="1.10.10.60">
    <property type="entry name" value="Homeodomain-like"/>
    <property type="match status" value="1"/>
</dbReference>
<dbReference type="SUPFAM" id="SSF46689">
    <property type="entry name" value="Homeodomain-like"/>
    <property type="match status" value="1"/>
</dbReference>
<evidence type="ECO:0000259" key="3">
    <source>
        <dbReference type="PROSITE" id="PS50977"/>
    </source>
</evidence>
<evidence type="ECO:0000256" key="1">
    <source>
        <dbReference type="ARBA" id="ARBA00023125"/>
    </source>
</evidence>
<dbReference type="PROSITE" id="PS01081">
    <property type="entry name" value="HTH_TETR_1"/>
    <property type="match status" value="1"/>
</dbReference>